<comment type="caution">
    <text evidence="1">The sequence shown here is derived from an EMBL/GenBank/DDBJ whole genome shotgun (WGS) entry which is preliminary data.</text>
</comment>
<name>A0ABS2F594_9BACE</name>
<gene>
    <name evidence="1" type="ORF">H6A24_00490</name>
</gene>
<accession>A0ABS2F594</accession>
<dbReference type="Proteomes" id="UP000782117">
    <property type="component" value="Unassembled WGS sequence"/>
</dbReference>
<dbReference type="RefSeq" id="WP_204498637.1">
    <property type="nucleotide sequence ID" value="NZ_JACJKJ010000001.1"/>
</dbReference>
<reference evidence="1 2" key="1">
    <citation type="journal article" date="2021" name="Sci. Rep.">
        <title>The distribution of antibiotic resistance genes in chicken gut microbiota commensals.</title>
        <authorList>
            <person name="Juricova H."/>
            <person name="Matiasovicova J."/>
            <person name="Kubasova T."/>
            <person name="Cejkova D."/>
            <person name="Rychlik I."/>
        </authorList>
    </citation>
    <scope>NUCLEOTIDE SEQUENCE [LARGE SCALE GENOMIC DNA]</scope>
    <source>
        <strain evidence="1 2">An768</strain>
    </source>
</reference>
<evidence type="ECO:0000313" key="2">
    <source>
        <dbReference type="Proteomes" id="UP000782117"/>
    </source>
</evidence>
<dbReference type="NCBIfam" id="TIGR01409">
    <property type="entry name" value="TAT_signal_seq"/>
    <property type="match status" value="1"/>
</dbReference>
<dbReference type="EMBL" id="JACJKJ010000001">
    <property type="protein sequence ID" value="MBM6804994.1"/>
    <property type="molecule type" value="Genomic_DNA"/>
</dbReference>
<dbReference type="PROSITE" id="PS51318">
    <property type="entry name" value="TAT"/>
    <property type="match status" value="1"/>
</dbReference>
<sequence length="41" mass="4374">MKEKFSRRGFLKTAAVMGATLTVSPALDKVQAVAHNKSNAV</sequence>
<organism evidence="1 2">
    <name type="scientific">Bacteroides caecicola</name>
    <dbReference type="NCBI Taxonomy" id="1462569"/>
    <lineage>
        <taxon>Bacteria</taxon>
        <taxon>Pseudomonadati</taxon>
        <taxon>Bacteroidota</taxon>
        <taxon>Bacteroidia</taxon>
        <taxon>Bacteroidales</taxon>
        <taxon>Bacteroidaceae</taxon>
        <taxon>Bacteroides</taxon>
    </lineage>
</organism>
<evidence type="ECO:0000313" key="1">
    <source>
        <dbReference type="EMBL" id="MBM6804994.1"/>
    </source>
</evidence>
<dbReference type="InterPro" id="IPR019546">
    <property type="entry name" value="TAT_signal_bac_arc"/>
</dbReference>
<keyword evidence="2" id="KW-1185">Reference proteome</keyword>
<proteinExistence type="predicted"/>
<dbReference type="InterPro" id="IPR006311">
    <property type="entry name" value="TAT_signal"/>
</dbReference>
<protein>
    <submittedName>
        <fullName evidence="1">Twin-arginine translocation signal domain-containing protein</fullName>
    </submittedName>
</protein>
<dbReference type="Pfam" id="PF10518">
    <property type="entry name" value="TAT_signal"/>
    <property type="match status" value="1"/>
</dbReference>